<dbReference type="Proteomes" id="UP000297472">
    <property type="component" value="Unassembled WGS sequence"/>
</dbReference>
<dbReference type="PROSITE" id="PS50935">
    <property type="entry name" value="SSB"/>
    <property type="match status" value="1"/>
</dbReference>
<dbReference type="RefSeq" id="WP_134425320.1">
    <property type="nucleotide sequence ID" value="NZ_SOHA01000039.1"/>
</dbReference>
<dbReference type="AlphaFoldDB" id="A0A4Y8JSF2"/>
<dbReference type="CDD" id="cd04496">
    <property type="entry name" value="SSB_OBF"/>
    <property type="match status" value="1"/>
</dbReference>
<reference evidence="4 5" key="1">
    <citation type="submission" date="2019-03" db="EMBL/GenBank/DDBJ databases">
        <title>Genomics of glacier-inhabiting Cryobacterium strains.</title>
        <authorList>
            <person name="Liu Q."/>
            <person name="Xin Y.-H."/>
        </authorList>
    </citation>
    <scope>NUCLEOTIDE SEQUENCE [LARGE SCALE GENOMIC DNA]</scope>
    <source>
        <strain evidence="4 5">TMT1-51</strain>
    </source>
</reference>
<organism evidence="4 5">
    <name type="scientific">Cryobacterium cryoconiti</name>
    <dbReference type="NCBI Taxonomy" id="1259239"/>
    <lineage>
        <taxon>Bacteria</taxon>
        <taxon>Bacillati</taxon>
        <taxon>Actinomycetota</taxon>
        <taxon>Actinomycetes</taxon>
        <taxon>Micrococcales</taxon>
        <taxon>Microbacteriaceae</taxon>
        <taxon>Cryobacterium</taxon>
    </lineage>
</organism>
<dbReference type="EMBL" id="SOHA01000039">
    <property type="protein sequence ID" value="TFD27450.1"/>
    <property type="molecule type" value="Genomic_DNA"/>
</dbReference>
<dbReference type="GO" id="GO:0009295">
    <property type="term" value="C:nucleoid"/>
    <property type="evidence" value="ECO:0007669"/>
    <property type="project" value="TreeGrafter"/>
</dbReference>
<evidence type="ECO:0000256" key="1">
    <source>
        <dbReference type="ARBA" id="ARBA00023125"/>
    </source>
</evidence>
<name>A0A4Y8JSF2_9MICO</name>
<dbReference type="PANTHER" id="PTHR10302:SF27">
    <property type="entry name" value="SINGLE-STRANDED DNA-BINDING PROTEIN"/>
    <property type="match status" value="1"/>
</dbReference>
<accession>A0A4Y8JSF2</accession>
<dbReference type="PANTHER" id="PTHR10302">
    <property type="entry name" value="SINGLE-STRANDED DNA-BINDING PROTEIN"/>
    <property type="match status" value="1"/>
</dbReference>
<dbReference type="PIRSF" id="PIRSF002070">
    <property type="entry name" value="SSB"/>
    <property type="match status" value="1"/>
</dbReference>
<gene>
    <name evidence="4" type="ORF">E3T49_12960</name>
</gene>
<dbReference type="GO" id="GO:0006260">
    <property type="term" value="P:DNA replication"/>
    <property type="evidence" value="ECO:0007669"/>
    <property type="project" value="InterPro"/>
</dbReference>
<dbReference type="Gene3D" id="2.40.50.140">
    <property type="entry name" value="Nucleic acid-binding proteins"/>
    <property type="match status" value="1"/>
</dbReference>
<evidence type="ECO:0000313" key="4">
    <source>
        <dbReference type="EMBL" id="TFD27450.1"/>
    </source>
</evidence>
<proteinExistence type="predicted"/>
<dbReference type="InterPro" id="IPR012340">
    <property type="entry name" value="NA-bd_OB-fold"/>
</dbReference>
<protein>
    <recommendedName>
        <fullName evidence="2">Single-stranded DNA-binding protein</fullName>
    </recommendedName>
</protein>
<dbReference type="InterPro" id="IPR011344">
    <property type="entry name" value="ssDNA-bd"/>
</dbReference>
<evidence type="ECO:0000256" key="2">
    <source>
        <dbReference type="PIRNR" id="PIRNR002070"/>
    </source>
</evidence>
<keyword evidence="5" id="KW-1185">Reference proteome</keyword>
<dbReference type="InterPro" id="IPR000424">
    <property type="entry name" value="Primosome_PriB/ssb"/>
</dbReference>
<dbReference type="OrthoDB" id="4427276at2"/>
<keyword evidence="1 2" id="KW-0238">DNA-binding</keyword>
<dbReference type="Pfam" id="PF00436">
    <property type="entry name" value="SSB"/>
    <property type="match status" value="1"/>
</dbReference>
<feature type="region of interest" description="Disordered" evidence="3">
    <location>
        <begin position="117"/>
        <end position="164"/>
    </location>
</feature>
<comment type="caution">
    <text evidence="4">The sequence shown here is derived from an EMBL/GenBank/DDBJ whole genome shotgun (WGS) entry which is preliminary data.</text>
</comment>
<evidence type="ECO:0000313" key="5">
    <source>
        <dbReference type="Proteomes" id="UP000297472"/>
    </source>
</evidence>
<sequence length="164" mass="17598">MSDSITVTGIVATTPRHLVTSSGLAITSFRLASSQRRFDRVKQTWVDAETNWYTVSSFRQLAHNVVHSVQKGEHVVVAGRLRIRPWENADRNGTSVEVEADTVGHDLAWCSTVYTRSPPTNASAPQPAEQPTDGFLPADAVADAEESPQAPAEAGAGMLVGVDS</sequence>
<dbReference type="SUPFAM" id="SSF50249">
    <property type="entry name" value="Nucleic acid-binding proteins"/>
    <property type="match status" value="1"/>
</dbReference>
<evidence type="ECO:0000256" key="3">
    <source>
        <dbReference type="SAM" id="MobiDB-lite"/>
    </source>
</evidence>
<dbReference type="GO" id="GO:0003697">
    <property type="term" value="F:single-stranded DNA binding"/>
    <property type="evidence" value="ECO:0007669"/>
    <property type="project" value="InterPro"/>
</dbReference>